<evidence type="ECO:0000313" key="2">
    <source>
        <dbReference type="EMBL" id="MCE2594039.1"/>
    </source>
</evidence>
<dbReference type="EMBL" id="JAIMJA010000003">
    <property type="protein sequence ID" value="MCE2594039.1"/>
    <property type="molecule type" value="Genomic_DNA"/>
</dbReference>
<evidence type="ECO:0000259" key="1">
    <source>
        <dbReference type="Pfam" id="PF03050"/>
    </source>
</evidence>
<gene>
    <name evidence="2" type="ORF">K6Y31_04330</name>
</gene>
<feature type="domain" description="Transposase IS66 central" evidence="1">
    <location>
        <begin position="12"/>
        <end position="104"/>
    </location>
</feature>
<proteinExistence type="predicted"/>
<sequence>MSVLMVSCIFRTQHRFEQDEISESQWLRRMQRLRKIIKALLQKGTQVPASRYAGRCQHILKYETGLWVFLQYSGTPLTNNEAERCLRGSVIMRKICYGTNSDRGDKFRSRLLSVIETSKKRGVNALNMIETIVTAVIEKREYPDVFKLITA</sequence>
<comment type="caution">
    <text evidence="2">The sequence shown here is derived from an EMBL/GenBank/DDBJ whole genome shotgun (WGS) entry which is preliminary data.</text>
</comment>
<dbReference type="InterPro" id="IPR004291">
    <property type="entry name" value="Transposase_IS66_central"/>
</dbReference>
<reference evidence="2 3" key="1">
    <citation type="journal article" date="2022" name="Environ. Microbiol. Rep.">
        <title>Eco-phylogenetic analyses reveal divergent evolution of vitamin B12 metabolism in the marine bacterial family 'Psychromonadaceae'.</title>
        <authorList>
            <person name="Jin X."/>
            <person name="Yang Y."/>
            <person name="Cao H."/>
            <person name="Gao B."/>
            <person name="Zhao Z."/>
        </authorList>
    </citation>
    <scope>NUCLEOTIDE SEQUENCE [LARGE SCALE GENOMIC DNA]</scope>
    <source>
        <strain evidence="2 3">MKS20</strain>
    </source>
</reference>
<organism evidence="2 3">
    <name type="scientific">Motilimonas cestriensis</name>
    <dbReference type="NCBI Taxonomy" id="2742685"/>
    <lineage>
        <taxon>Bacteria</taxon>
        <taxon>Pseudomonadati</taxon>
        <taxon>Pseudomonadota</taxon>
        <taxon>Gammaproteobacteria</taxon>
        <taxon>Alteromonadales</taxon>
        <taxon>Alteromonadales genera incertae sedis</taxon>
        <taxon>Motilimonas</taxon>
    </lineage>
</organism>
<accession>A0ABS8W4Y7</accession>
<dbReference type="PANTHER" id="PTHR33678:SF2">
    <property type="match status" value="1"/>
</dbReference>
<name>A0ABS8W4Y7_9GAMM</name>
<dbReference type="Pfam" id="PF03050">
    <property type="entry name" value="DDE_Tnp_IS66"/>
    <property type="match status" value="1"/>
</dbReference>
<protein>
    <submittedName>
        <fullName evidence="2">Transposase</fullName>
    </submittedName>
</protein>
<keyword evidence="3" id="KW-1185">Reference proteome</keyword>
<dbReference type="PANTHER" id="PTHR33678">
    <property type="entry name" value="BLL1576 PROTEIN"/>
    <property type="match status" value="1"/>
</dbReference>
<dbReference type="InterPro" id="IPR052344">
    <property type="entry name" value="Transposase-related"/>
</dbReference>
<evidence type="ECO:0000313" key="3">
    <source>
        <dbReference type="Proteomes" id="UP001201273"/>
    </source>
</evidence>
<dbReference type="Proteomes" id="UP001201273">
    <property type="component" value="Unassembled WGS sequence"/>
</dbReference>